<comment type="caution">
    <text evidence="1">The sequence shown here is derived from an EMBL/GenBank/DDBJ whole genome shotgun (WGS) entry which is preliminary data.</text>
</comment>
<dbReference type="EMBL" id="PGCJ01001169">
    <property type="protein sequence ID" value="PLW08306.1"/>
    <property type="molecule type" value="Genomic_DNA"/>
</dbReference>
<sequence length="125" mass="14096">MLLDYVSAYCSGSVYGEFLELKQNWEENVVREMNRLLKEKETAVANRLEEIRLKKETAIAIQAEKATKKRVAQENKQRDAKRKMIKKTSDMATLQGLKDKATQHTLDVALALQVAGETTQAGPSN</sequence>
<organism evidence="1 4">
    <name type="scientific">Puccinia coronata f. sp. avenae</name>
    <dbReference type="NCBI Taxonomy" id="200324"/>
    <lineage>
        <taxon>Eukaryota</taxon>
        <taxon>Fungi</taxon>
        <taxon>Dikarya</taxon>
        <taxon>Basidiomycota</taxon>
        <taxon>Pucciniomycotina</taxon>
        <taxon>Pucciniomycetes</taxon>
        <taxon>Pucciniales</taxon>
        <taxon>Pucciniaceae</taxon>
        <taxon>Puccinia</taxon>
    </lineage>
</organism>
<evidence type="ECO:0000313" key="3">
    <source>
        <dbReference type="EMBL" id="PLW45638.1"/>
    </source>
</evidence>
<gene>
    <name evidence="3" type="ORF">PCANC_08394</name>
    <name evidence="1" type="ORF">PCANC_25717</name>
    <name evidence="2" type="ORF">PCASD_11651</name>
</gene>
<evidence type="ECO:0000313" key="2">
    <source>
        <dbReference type="EMBL" id="PLW22465.1"/>
    </source>
</evidence>
<evidence type="ECO:0000313" key="4">
    <source>
        <dbReference type="Proteomes" id="UP000235388"/>
    </source>
</evidence>
<name>A0A2N5S515_9BASI</name>
<protein>
    <submittedName>
        <fullName evidence="1">Uncharacterized protein</fullName>
    </submittedName>
</protein>
<evidence type="ECO:0000313" key="5">
    <source>
        <dbReference type="Proteomes" id="UP000235392"/>
    </source>
</evidence>
<dbReference type="Proteomes" id="UP000235392">
    <property type="component" value="Unassembled WGS sequence"/>
</dbReference>
<dbReference type="AlphaFoldDB" id="A0A2N5S515"/>
<accession>A0A2N5S515</accession>
<proteinExistence type="predicted"/>
<reference evidence="4 5" key="1">
    <citation type="submission" date="2017-11" db="EMBL/GenBank/DDBJ databases">
        <title>De novo assembly and phasing of dikaryotic genomes from two isolates of Puccinia coronata f. sp. avenae, the causal agent of oat crown rust.</title>
        <authorList>
            <person name="Miller M.E."/>
            <person name="Zhang Y."/>
            <person name="Omidvar V."/>
            <person name="Sperschneider J."/>
            <person name="Schwessinger B."/>
            <person name="Raley C."/>
            <person name="Palmer J.M."/>
            <person name="Garnica D."/>
            <person name="Upadhyaya N."/>
            <person name="Rathjen J."/>
            <person name="Taylor J.M."/>
            <person name="Park R.F."/>
            <person name="Dodds P.N."/>
            <person name="Hirsch C.D."/>
            <person name="Kianian S.F."/>
            <person name="Figueroa M."/>
        </authorList>
    </citation>
    <scope>NUCLEOTIDE SEQUENCE [LARGE SCALE GENOMIC DNA]</scope>
    <source>
        <strain evidence="1">12NC29</strain>
        <strain evidence="2">12SD80</strain>
    </source>
</reference>
<dbReference type="EMBL" id="PGCJ01000126">
    <property type="protein sequence ID" value="PLW45638.1"/>
    <property type="molecule type" value="Genomic_DNA"/>
</dbReference>
<dbReference type="EMBL" id="PGCI01000663">
    <property type="protein sequence ID" value="PLW22465.1"/>
    <property type="molecule type" value="Genomic_DNA"/>
</dbReference>
<dbReference type="Proteomes" id="UP000235388">
    <property type="component" value="Unassembled WGS sequence"/>
</dbReference>
<evidence type="ECO:0000313" key="1">
    <source>
        <dbReference type="EMBL" id="PLW08306.1"/>
    </source>
</evidence>
<keyword evidence="4" id="KW-1185">Reference proteome</keyword>